<organism evidence="2 3">
    <name type="scientific">Xanthomonas fragariae</name>
    <dbReference type="NCBI Taxonomy" id="48664"/>
    <lineage>
        <taxon>Bacteria</taxon>
        <taxon>Pseudomonadati</taxon>
        <taxon>Pseudomonadota</taxon>
        <taxon>Gammaproteobacteria</taxon>
        <taxon>Lysobacterales</taxon>
        <taxon>Lysobacteraceae</taxon>
        <taxon>Xanthomonas</taxon>
    </lineage>
</organism>
<evidence type="ECO:0000313" key="2">
    <source>
        <dbReference type="EMBL" id="SMR03887.1"/>
    </source>
</evidence>
<reference evidence="2 3" key="1">
    <citation type="submission" date="2017-05" db="EMBL/GenBank/DDBJ databases">
        <authorList>
            <person name="Song R."/>
            <person name="Chenine A.L."/>
            <person name="Ruprecht R.M."/>
        </authorList>
    </citation>
    <scope>NUCLEOTIDE SEQUENCE [LARGE SCALE GENOMIC DNA]</scope>
    <source>
        <strain evidence="2">PD5205</strain>
    </source>
</reference>
<feature type="compositionally biased region" description="Gly residues" evidence="1">
    <location>
        <begin position="77"/>
        <end position="86"/>
    </location>
</feature>
<feature type="region of interest" description="Disordered" evidence="1">
    <location>
        <begin position="64"/>
        <end position="86"/>
    </location>
</feature>
<dbReference type="Proteomes" id="UP000195953">
    <property type="component" value="Chromosome 1"/>
</dbReference>
<dbReference type="EMBL" id="LT853885">
    <property type="protein sequence ID" value="SMR03887.1"/>
    <property type="molecule type" value="Genomic_DNA"/>
</dbReference>
<gene>
    <name evidence="2" type="ORF">PD5205_02597</name>
</gene>
<sequence>MAHGKQVVCAAMYKLLQLADGVLKSALRLTRKERLSADKGETVSRHLHKARRYASGLKPLARVRQSNHAPRNVRSSPGGGPATAVI</sequence>
<accession>A0A1Y6HKJ9</accession>
<dbReference type="AlphaFoldDB" id="A0A1Y6HKJ9"/>
<evidence type="ECO:0000256" key="1">
    <source>
        <dbReference type="SAM" id="MobiDB-lite"/>
    </source>
</evidence>
<evidence type="ECO:0000313" key="3">
    <source>
        <dbReference type="Proteomes" id="UP000195953"/>
    </source>
</evidence>
<name>A0A1Y6HKJ9_9XANT</name>
<proteinExistence type="predicted"/>
<feature type="compositionally biased region" description="Polar residues" evidence="1">
    <location>
        <begin position="64"/>
        <end position="75"/>
    </location>
</feature>
<protein>
    <submittedName>
        <fullName evidence="2">Uncharacterized protein</fullName>
    </submittedName>
</protein>